<evidence type="ECO:0000313" key="1">
    <source>
        <dbReference type="EMBL" id="CAB4166044.1"/>
    </source>
</evidence>
<organism evidence="1">
    <name type="scientific">uncultured Caudovirales phage</name>
    <dbReference type="NCBI Taxonomy" id="2100421"/>
    <lineage>
        <taxon>Viruses</taxon>
        <taxon>Duplodnaviria</taxon>
        <taxon>Heunggongvirae</taxon>
        <taxon>Uroviricota</taxon>
        <taxon>Caudoviricetes</taxon>
        <taxon>Peduoviridae</taxon>
        <taxon>Maltschvirus</taxon>
        <taxon>Maltschvirus maltsch</taxon>
    </lineage>
</organism>
<gene>
    <name evidence="1" type="ORF">UFOVP851_6</name>
</gene>
<reference evidence="1" key="1">
    <citation type="submission" date="2020-04" db="EMBL/GenBank/DDBJ databases">
        <authorList>
            <person name="Chiriac C."/>
            <person name="Salcher M."/>
            <person name="Ghai R."/>
            <person name="Kavagutti S V."/>
        </authorList>
    </citation>
    <scope>NUCLEOTIDE SEQUENCE</scope>
</reference>
<name>A0A6J5PEJ6_9CAUD</name>
<proteinExistence type="predicted"/>
<dbReference type="EMBL" id="LR796790">
    <property type="protein sequence ID" value="CAB4166044.1"/>
    <property type="molecule type" value="Genomic_DNA"/>
</dbReference>
<protein>
    <submittedName>
        <fullName evidence="1">Uncharacterized protein</fullName>
    </submittedName>
</protein>
<accession>A0A6J5PEJ6</accession>
<sequence length="135" mass="13551">MSLLTDLIGLGLPPEQASVLNSQTLSSATALSSSGSLTAAGSTITDALALTSFVNLVGTAAASTGVKLPIDCPIGQCVYIANNGANSIKVYAQSSQTINTSIAGATGTTVTNLQAVQCVRQSATNWIVLVHTKAV</sequence>